<sequence length="21" mass="2351">MWEKTCATTTALNASNPLNKR</sequence>
<reference evidence="2" key="2">
    <citation type="journal article" date="2015" name="Fish Shellfish Immunol.">
        <title>Early steps in the European eel (Anguilla anguilla)-Vibrio vulnificus interaction in the gills: Role of the RtxA13 toxin.</title>
        <authorList>
            <person name="Callol A."/>
            <person name="Pajuelo D."/>
            <person name="Ebbesson L."/>
            <person name="Teles M."/>
            <person name="MacKenzie S."/>
            <person name="Amaro C."/>
        </authorList>
    </citation>
    <scope>NUCLEOTIDE SEQUENCE</scope>
</reference>
<reference evidence="2" key="1">
    <citation type="submission" date="2014-11" db="EMBL/GenBank/DDBJ databases">
        <authorList>
            <person name="Amaro Gonzalez C."/>
        </authorList>
    </citation>
    <scope>NUCLEOTIDE SEQUENCE</scope>
</reference>
<protein>
    <submittedName>
        <fullName evidence="2">Uncharacterized protein</fullName>
    </submittedName>
</protein>
<accession>A0A0E9Q1W0</accession>
<feature type="region of interest" description="Disordered" evidence="1">
    <location>
        <begin position="1"/>
        <end position="21"/>
    </location>
</feature>
<dbReference type="EMBL" id="GBXM01097711">
    <property type="protein sequence ID" value="JAH10866.1"/>
    <property type="molecule type" value="Transcribed_RNA"/>
</dbReference>
<name>A0A0E9Q1W0_ANGAN</name>
<evidence type="ECO:0000313" key="2">
    <source>
        <dbReference type="EMBL" id="JAH10866.1"/>
    </source>
</evidence>
<proteinExistence type="predicted"/>
<dbReference type="AlphaFoldDB" id="A0A0E9Q1W0"/>
<organism evidence="2">
    <name type="scientific">Anguilla anguilla</name>
    <name type="common">European freshwater eel</name>
    <name type="synonym">Muraena anguilla</name>
    <dbReference type="NCBI Taxonomy" id="7936"/>
    <lineage>
        <taxon>Eukaryota</taxon>
        <taxon>Metazoa</taxon>
        <taxon>Chordata</taxon>
        <taxon>Craniata</taxon>
        <taxon>Vertebrata</taxon>
        <taxon>Euteleostomi</taxon>
        <taxon>Actinopterygii</taxon>
        <taxon>Neopterygii</taxon>
        <taxon>Teleostei</taxon>
        <taxon>Anguilliformes</taxon>
        <taxon>Anguillidae</taxon>
        <taxon>Anguilla</taxon>
    </lineage>
</organism>
<evidence type="ECO:0000256" key="1">
    <source>
        <dbReference type="SAM" id="MobiDB-lite"/>
    </source>
</evidence>